<sequence length="228" mass="25100">MKQQVVLIGVALVAGFLMGNFYATPADNASHKIAQSNESTLVLLEQLKNQNANLLQELNSLRKRMAIAQSSSSTEIIQTAESDNLDTAQTELNKQTALELQTLKSKMIANEILGKINNNPEELSSVLAQEFNSEAVNQQWAEAEQQKLSNWFVNNEAFSGLALQGVTCRTTQCKISVAASTTEQANNIFEVLSHALKEQYEFSLYYSDVDLTQNTAALYISFSPEAAL</sequence>
<proteinExistence type="predicted"/>
<organism evidence="2 3">
    <name type="scientific">Cellvibrio fontiphilus</name>
    <dbReference type="NCBI Taxonomy" id="1815559"/>
    <lineage>
        <taxon>Bacteria</taxon>
        <taxon>Pseudomonadati</taxon>
        <taxon>Pseudomonadota</taxon>
        <taxon>Gammaproteobacteria</taxon>
        <taxon>Cellvibrionales</taxon>
        <taxon>Cellvibrionaceae</taxon>
        <taxon>Cellvibrio</taxon>
    </lineage>
</organism>
<dbReference type="Proteomes" id="UP001595555">
    <property type="component" value="Unassembled WGS sequence"/>
</dbReference>
<accession>A0ABV7FGM1</accession>
<protein>
    <recommendedName>
        <fullName evidence="4">Orphan protein</fullName>
    </recommendedName>
</protein>
<evidence type="ECO:0008006" key="4">
    <source>
        <dbReference type="Google" id="ProtNLM"/>
    </source>
</evidence>
<gene>
    <name evidence="2" type="ORF">ACFODX_13855</name>
</gene>
<evidence type="ECO:0000256" key="1">
    <source>
        <dbReference type="SAM" id="Coils"/>
    </source>
</evidence>
<dbReference type="Pfam" id="PF00450">
    <property type="entry name" value="Peptidase_S10"/>
    <property type="match status" value="1"/>
</dbReference>
<name>A0ABV7FGM1_9GAMM</name>
<keyword evidence="1" id="KW-0175">Coiled coil</keyword>
<evidence type="ECO:0000313" key="3">
    <source>
        <dbReference type="Proteomes" id="UP001595555"/>
    </source>
</evidence>
<dbReference type="EMBL" id="JBHRTF010000006">
    <property type="protein sequence ID" value="MFC3116652.1"/>
    <property type="molecule type" value="Genomic_DNA"/>
</dbReference>
<dbReference type="RefSeq" id="WP_378120168.1">
    <property type="nucleotide sequence ID" value="NZ_JBHRTF010000006.1"/>
</dbReference>
<evidence type="ECO:0000313" key="2">
    <source>
        <dbReference type="EMBL" id="MFC3116652.1"/>
    </source>
</evidence>
<dbReference type="InterPro" id="IPR001563">
    <property type="entry name" value="Peptidase_S10"/>
</dbReference>
<keyword evidence="3" id="KW-1185">Reference proteome</keyword>
<comment type="caution">
    <text evidence="2">The sequence shown here is derived from an EMBL/GenBank/DDBJ whole genome shotgun (WGS) entry which is preliminary data.</text>
</comment>
<feature type="coiled-coil region" evidence="1">
    <location>
        <begin position="37"/>
        <end position="71"/>
    </location>
</feature>
<reference evidence="3" key="1">
    <citation type="journal article" date="2019" name="Int. J. Syst. Evol. Microbiol.">
        <title>The Global Catalogue of Microorganisms (GCM) 10K type strain sequencing project: providing services to taxonomists for standard genome sequencing and annotation.</title>
        <authorList>
            <consortium name="The Broad Institute Genomics Platform"/>
            <consortium name="The Broad Institute Genome Sequencing Center for Infectious Disease"/>
            <person name="Wu L."/>
            <person name="Ma J."/>
        </authorList>
    </citation>
    <scope>NUCLEOTIDE SEQUENCE [LARGE SCALE GENOMIC DNA]</scope>
    <source>
        <strain evidence="3">KCTC 52237</strain>
    </source>
</reference>